<keyword evidence="10 12" id="KW-0539">Nucleus</keyword>
<dbReference type="InterPro" id="IPR001628">
    <property type="entry name" value="Znf_hrmn_rcpt"/>
</dbReference>
<dbReference type="GO" id="GO:0000978">
    <property type="term" value="F:RNA polymerase II cis-regulatory region sequence-specific DNA binding"/>
    <property type="evidence" value="ECO:0007669"/>
    <property type="project" value="InterPro"/>
</dbReference>
<keyword evidence="15" id="KW-1185">Reference proteome</keyword>
<dbReference type="InterPro" id="IPR013088">
    <property type="entry name" value="Znf_NHR/GATA"/>
</dbReference>
<protein>
    <submittedName>
        <fullName evidence="16">Uncharacterized protein</fullName>
    </submittedName>
</protein>
<dbReference type="Gene3D" id="1.10.565.10">
    <property type="entry name" value="Retinoid X Receptor"/>
    <property type="match status" value="1"/>
</dbReference>
<comment type="function">
    <text evidence="11">Orphan nuclear receptor.</text>
</comment>
<evidence type="ECO:0000259" key="14">
    <source>
        <dbReference type="PROSITE" id="PS51843"/>
    </source>
</evidence>
<dbReference type="InterPro" id="IPR052496">
    <property type="entry name" value="Orphan_Nuclear_Rcpt"/>
</dbReference>
<dbReference type="PROSITE" id="PS51843">
    <property type="entry name" value="NR_LBD"/>
    <property type="match status" value="1"/>
</dbReference>
<dbReference type="InterPro" id="IPR035500">
    <property type="entry name" value="NHR-like_dom_sf"/>
</dbReference>
<accession>A0AAF3EUB2</accession>
<dbReference type="WBParaSite" id="MBELARI_LOCUS17768">
    <property type="protein sequence ID" value="MBELARI_LOCUS17768"/>
    <property type="gene ID" value="MBELARI_LOCUS17768"/>
</dbReference>
<dbReference type="PROSITE" id="PS00031">
    <property type="entry name" value="NUCLEAR_REC_DBD_1"/>
    <property type="match status" value="1"/>
</dbReference>
<name>A0AAF3EUB2_9BILA</name>
<evidence type="ECO:0000256" key="5">
    <source>
        <dbReference type="ARBA" id="ARBA00022833"/>
    </source>
</evidence>
<keyword evidence="6 12" id="KW-0805">Transcription regulation</keyword>
<evidence type="ECO:0000256" key="9">
    <source>
        <dbReference type="ARBA" id="ARBA00023170"/>
    </source>
</evidence>
<dbReference type="InterPro" id="IPR001723">
    <property type="entry name" value="Nuclear_hrmn_rcpt"/>
</dbReference>
<dbReference type="GO" id="GO:0005634">
    <property type="term" value="C:nucleus"/>
    <property type="evidence" value="ECO:0007669"/>
    <property type="project" value="UniProtKB-SubCell"/>
</dbReference>
<evidence type="ECO:0000256" key="10">
    <source>
        <dbReference type="ARBA" id="ARBA00023242"/>
    </source>
</evidence>
<dbReference type="InterPro" id="IPR049636">
    <property type="entry name" value="HNF4-like_DBD"/>
</dbReference>
<dbReference type="Proteomes" id="UP000887575">
    <property type="component" value="Unassembled WGS sequence"/>
</dbReference>
<dbReference type="PRINTS" id="PR00047">
    <property type="entry name" value="STROIDFINGER"/>
</dbReference>
<dbReference type="GO" id="GO:0008270">
    <property type="term" value="F:zinc ion binding"/>
    <property type="evidence" value="ECO:0007669"/>
    <property type="project" value="UniProtKB-KW"/>
</dbReference>
<evidence type="ECO:0000256" key="2">
    <source>
        <dbReference type="ARBA" id="ARBA00005993"/>
    </source>
</evidence>
<keyword evidence="5 12" id="KW-0862">Zinc</keyword>
<dbReference type="PRINTS" id="PR00398">
    <property type="entry name" value="STRDHORMONER"/>
</dbReference>
<dbReference type="InterPro" id="IPR000536">
    <property type="entry name" value="Nucl_hrmn_rcpt_lig-bd"/>
</dbReference>
<dbReference type="FunFam" id="3.30.50.10:FF:000030">
    <property type="entry name" value="Nuclear Hormone Receptor family"/>
    <property type="match status" value="1"/>
</dbReference>
<evidence type="ECO:0000259" key="13">
    <source>
        <dbReference type="PROSITE" id="PS51030"/>
    </source>
</evidence>
<dbReference type="SMART" id="SM00430">
    <property type="entry name" value="HOLI"/>
    <property type="match status" value="1"/>
</dbReference>
<dbReference type="AlphaFoldDB" id="A0AAF3EUB2"/>
<evidence type="ECO:0000256" key="3">
    <source>
        <dbReference type="ARBA" id="ARBA00022723"/>
    </source>
</evidence>
<dbReference type="SMART" id="SM00399">
    <property type="entry name" value="ZnF_C4"/>
    <property type="match status" value="1"/>
</dbReference>
<evidence type="ECO:0000256" key="8">
    <source>
        <dbReference type="ARBA" id="ARBA00023163"/>
    </source>
</evidence>
<dbReference type="CDD" id="cd06960">
    <property type="entry name" value="NR_DBD_HNF4A"/>
    <property type="match status" value="1"/>
</dbReference>
<evidence type="ECO:0000313" key="15">
    <source>
        <dbReference type="Proteomes" id="UP000887575"/>
    </source>
</evidence>
<dbReference type="PANTHER" id="PTHR47519:SF5">
    <property type="entry name" value="NUCLEAR HORMONE RECEPTOR E75"/>
    <property type="match status" value="1"/>
</dbReference>
<evidence type="ECO:0000256" key="11">
    <source>
        <dbReference type="ARBA" id="ARBA00037512"/>
    </source>
</evidence>
<reference evidence="16" key="1">
    <citation type="submission" date="2024-02" db="UniProtKB">
        <authorList>
            <consortium name="WormBaseParasite"/>
        </authorList>
    </citation>
    <scope>IDENTIFICATION</scope>
</reference>
<dbReference type="Pfam" id="PF00104">
    <property type="entry name" value="Hormone_recep"/>
    <property type="match status" value="1"/>
</dbReference>
<evidence type="ECO:0000256" key="1">
    <source>
        <dbReference type="ARBA" id="ARBA00004123"/>
    </source>
</evidence>
<dbReference type="GO" id="GO:0003700">
    <property type="term" value="F:DNA-binding transcription factor activity"/>
    <property type="evidence" value="ECO:0007669"/>
    <property type="project" value="InterPro"/>
</dbReference>
<proteinExistence type="inferred from homology"/>
<dbReference type="PANTHER" id="PTHR47519">
    <property type="entry name" value="NUCLEAR HORMONE RECEPTOR FAMILY MEMBER NHR-31-RELATED"/>
    <property type="match status" value="1"/>
</dbReference>
<comment type="similarity">
    <text evidence="2 12">Belongs to the nuclear hormone receptor family.</text>
</comment>
<keyword evidence="4 12" id="KW-0863">Zinc-finger</keyword>
<dbReference type="SUPFAM" id="SSF57716">
    <property type="entry name" value="Glucocorticoid receptor-like (DNA-binding domain)"/>
    <property type="match status" value="1"/>
</dbReference>
<evidence type="ECO:0000256" key="7">
    <source>
        <dbReference type="ARBA" id="ARBA00023125"/>
    </source>
</evidence>
<evidence type="ECO:0000256" key="12">
    <source>
        <dbReference type="RuleBase" id="RU004334"/>
    </source>
</evidence>
<evidence type="ECO:0000313" key="16">
    <source>
        <dbReference type="WBParaSite" id="MBELARI_LOCUS17768"/>
    </source>
</evidence>
<keyword evidence="7 12" id="KW-0238">DNA-binding</keyword>
<sequence>MEFTDEFGQCLVCGDRSAGKHYGVMACYGCKGFFRRTIRSAQTYTCRFQQKCSIDKDQRNACRFCRFQRCLQVGMEPDAIRPDRDIIGKQKNPRRKKILKRQDSSLSISYPQTPEMPVEDSLISILIDIELRASAGQLNNENIGFTRVKADPDVDLASLFVNAHLYIDDMFEISYGPGRVASTEELKAAFKRKVFSCIHWIDALFSLAGVSSIREKVCVLKSVFAQYCLFAQAARTAQISIDPNTFFLCNRAILPRVPPRDLIETNLLANNMIARVLDELVLPTRRIHLSECEAVALTAMIILNPEAPGLSPRTMSELSLLRDRVQTALFQTIRERLQPEHTVQAVTSRFGNLLLLLPPLARVSTLFAENVHFARMFGTQIVDPILVEVFSDEHGMQRSDI</sequence>
<evidence type="ECO:0000256" key="4">
    <source>
        <dbReference type="ARBA" id="ARBA00022771"/>
    </source>
</evidence>
<dbReference type="Pfam" id="PF00105">
    <property type="entry name" value="zf-C4"/>
    <property type="match status" value="1"/>
</dbReference>
<keyword evidence="9 12" id="KW-0675">Receptor</keyword>
<dbReference type="SUPFAM" id="SSF48508">
    <property type="entry name" value="Nuclear receptor ligand-binding domain"/>
    <property type="match status" value="1"/>
</dbReference>
<evidence type="ECO:0000256" key="6">
    <source>
        <dbReference type="ARBA" id="ARBA00023015"/>
    </source>
</evidence>
<dbReference type="Gene3D" id="3.30.50.10">
    <property type="entry name" value="Erythroid Transcription Factor GATA-1, subunit A"/>
    <property type="match status" value="1"/>
</dbReference>
<comment type="subcellular location">
    <subcellularLocation>
        <location evidence="1 12">Nucleus</location>
    </subcellularLocation>
</comment>
<keyword evidence="8 12" id="KW-0804">Transcription</keyword>
<keyword evidence="3 12" id="KW-0479">Metal-binding</keyword>
<dbReference type="PROSITE" id="PS51030">
    <property type="entry name" value="NUCLEAR_REC_DBD_2"/>
    <property type="match status" value="1"/>
</dbReference>
<feature type="domain" description="Nuclear receptor" evidence="13">
    <location>
        <begin position="7"/>
        <end position="82"/>
    </location>
</feature>
<organism evidence="15 16">
    <name type="scientific">Mesorhabditis belari</name>
    <dbReference type="NCBI Taxonomy" id="2138241"/>
    <lineage>
        <taxon>Eukaryota</taxon>
        <taxon>Metazoa</taxon>
        <taxon>Ecdysozoa</taxon>
        <taxon>Nematoda</taxon>
        <taxon>Chromadorea</taxon>
        <taxon>Rhabditida</taxon>
        <taxon>Rhabditina</taxon>
        <taxon>Rhabditomorpha</taxon>
        <taxon>Rhabditoidea</taxon>
        <taxon>Rhabditidae</taxon>
        <taxon>Mesorhabditinae</taxon>
        <taxon>Mesorhabditis</taxon>
    </lineage>
</organism>
<feature type="domain" description="NR LBD" evidence="14">
    <location>
        <begin position="152"/>
        <end position="393"/>
    </location>
</feature>